<name>A0A2U3MXE4_9GAMM</name>
<dbReference type="InterPro" id="IPR013767">
    <property type="entry name" value="PAS_fold"/>
</dbReference>
<dbReference type="FunCoup" id="A0A2U3MXE4">
    <property type="interactions" value="55"/>
</dbReference>
<dbReference type="SUPFAM" id="SSF52540">
    <property type="entry name" value="P-loop containing nucleoside triphosphate hydrolases"/>
    <property type="match status" value="1"/>
</dbReference>
<dbReference type="EMBL" id="OOGT01000038">
    <property type="protein sequence ID" value="SPL70033.1"/>
    <property type="molecule type" value="Genomic_DNA"/>
</dbReference>
<proteinExistence type="predicted"/>
<keyword evidence="2" id="KW-0067">ATP-binding</keyword>
<feature type="domain" description="PAS" evidence="6">
    <location>
        <begin position="205"/>
        <end position="258"/>
    </location>
</feature>
<dbReference type="InterPro" id="IPR002078">
    <property type="entry name" value="Sigma_54_int"/>
</dbReference>
<reference evidence="8" key="1">
    <citation type="submission" date="2018-03" db="EMBL/GenBank/DDBJ databases">
        <authorList>
            <person name="Blom J."/>
        </authorList>
    </citation>
    <scope>NUCLEOTIDE SEQUENCE [LARGE SCALE GENOMIC DNA]</scope>
    <source>
        <strain evidence="8">KPC-SM-21</strain>
    </source>
</reference>
<protein>
    <submittedName>
        <fullName evidence="7">Propionate catabolism operon regulatory protein</fullName>
    </submittedName>
</protein>
<dbReference type="InterPro" id="IPR027417">
    <property type="entry name" value="P-loop_NTPase"/>
</dbReference>
<dbReference type="Pfam" id="PF06506">
    <property type="entry name" value="PrpR_N"/>
    <property type="match status" value="1"/>
</dbReference>
<dbReference type="GO" id="GO:0000156">
    <property type="term" value="F:phosphorelay response regulator activity"/>
    <property type="evidence" value="ECO:0007669"/>
    <property type="project" value="InterPro"/>
</dbReference>
<dbReference type="GO" id="GO:0006355">
    <property type="term" value="P:regulation of DNA-templated transcription"/>
    <property type="evidence" value="ECO:0007669"/>
    <property type="project" value="InterPro"/>
</dbReference>
<dbReference type="PROSITE" id="PS00675">
    <property type="entry name" value="SIGMA54_INTERACT_1"/>
    <property type="match status" value="1"/>
</dbReference>
<dbReference type="InterPro" id="IPR058031">
    <property type="entry name" value="AAA_lid_NorR"/>
</dbReference>
<dbReference type="InterPro" id="IPR025662">
    <property type="entry name" value="Sigma_54_int_dom_ATP-bd_1"/>
</dbReference>
<dbReference type="Pfam" id="PF25601">
    <property type="entry name" value="AAA_lid_14"/>
    <property type="match status" value="1"/>
</dbReference>
<accession>A0A2U3MXE4</accession>
<dbReference type="GO" id="GO:0019629">
    <property type="term" value="P:propionate catabolic process, 2-methylcitrate cycle"/>
    <property type="evidence" value="ECO:0007669"/>
    <property type="project" value="InterPro"/>
</dbReference>
<dbReference type="Gene3D" id="1.10.8.60">
    <property type="match status" value="1"/>
</dbReference>
<dbReference type="PANTHER" id="PTHR32071">
    <property type="entry name" value="TRANSCRIPTIONAL REGULATORY PROTEIN"/>
    <property type="match status" value="1"/>
</dbReference>
<sequence length="660" mass="73861">MTTMQNINSKNNYMPRICFMSHHLLRTFSKPIIEEYAFRAQIETIDASFEQVLSLANERISAANVDVFLSAGSNASILRDGIQTPVVSIDVSGYDLMKALIKAKEISPNVGVITYGDAIPSLDDLKSLLLLNLTQYHYKTPREAQACIQKLKDKGVEVVLGSSIIVELAQKAAMKAILTYSLESIRIALDQALEVGRVAHLEQTRFEQLNSVLQTLPEAVVAVNSQEKIIAINHAMKKILSVESHDLRGRTLSEVQPELSLKDVLQHHTEDEIPSSVLQLDNRDWVSHKAAIFENGQIVGAAITLHDAGTIYTADTKLRMFERKRQFTARHHFGTIQGDSVALKNTINKAKRYSKSEFDILIMGESGTGKELFAQAIHNESHRANQPFIAINCAAFPETLIESELFGHDDGAFTGSKRGGRRGLIESAHKGTLFLDEIGDMPLSLQTRLLRVLQERAITRLGSNTPIPIDIRVIAATHQPLKDLVALKQFRQDLYYRLNTLELRLPPLRERKNDIALLFNNFLKSSLTKNFKNHAVLDEIQHLLSSILNQYLWPGNIRELESVAKRVAILLPTLATPIDQNLLYEELPDIFTKHSISDDADQTLPANILHPHTSPKAPFENLKTQFDKATAALKMANGNHLQAATLLGISRTTLWRWLNK</sequence>
<dbReference type="SMART" id="SM00382">
    <property type="entry name" value="AAA"/>
    <property type="match status" value="1"/>
</dbReference>
<keyword evidence="4" id="KW-0804">Transcription</keyword>
<dbReference type="SUPFAM" id="SSF55785">
    <property type="entry name" value="PYP-like sensor domain (PAS domain)"/>
    <property type="match status" value="1"/>
</dbReference>
<dbReference type="InterPro" id="IPR035965">
    <property type="entry name" value="PAS-like_dom_sf"/>
</dbReference>
<evidence type="ECO:0000313" key="7">
    <source>
        <dbReference type="EMBL" id="SPL70033.1"/>
    </source>
</evidence>
<dbReference type="InterPro" id="IPR025943">
    <property type="entry name" value="Sigma_54_int_dom_ATP-bd_2"/>
</dbReference>
<dbReference type="InParanoid" id="A0A2U3MXE4"/>
<dbReference type="Gene3D" id="1.10.10.60">
    <property type="entry name" value="Homeodomain-like"/>
    <property type="match status" value="1"/>
</dbReference>
<keyword evidence="3" id="KW-0805">Transcription regulation</keyword>
<evidence type="ECO:0000313" key="8">
    <source>
        <dbReference type="Proteomes" id="UP000245974"/>
    </source>
</evidence>
<dbReference type="Gene3D" id="3.30.450.20">
    <property type="entry name" value="PAS domain"/>
    <property type="match status" value="1"/>
</dbReference>
<dbReference type="CDD" id="cd00009">
    <property type="entry name" value="AAA"/>
    <property type="match status" value="1"/>
</dbReference>
<dbReference type="InterPro" id="IPR012704">
    <property type="entry name" value="Sig_transdc_resp-reg_PrpR"/>
</dbReference>
<gene>
    <name evidence="7" type="primary">prpR</name>
    <name evidence="7" type="ORF">KPC_1211</name>
</gene>
<dbReference type="RefSeq" id="WP_213065878.1">
    <property type="nucleotide sequence ID" value="NZ_OOGT01000038.1"/>
</dbReference>
<dbReference type="SUPFAM" id="SSF159800">
    <property type="entry name" value="PrpR receptor domain-like"/>
    <property type="match status" value="1"/>
</dbReference>
<dbReference type="PROSITE" id="PS50045">
    <property type="entry name" value="SIGMA54_INTERACT_4"/>
    <property type="match status" value="1"/>
</dbReference>
<dbReference type="Pfam" id="PF00989">
    <property type="entry name" value="PAS"/>
    <property type="match status" value="1"/>
</dbReference>
<dbReference type="FunFam" id="3.40.50.300:FF:000006">
    <property type="entry name" value="DNA-binding transcriptional regulator NtrC"/>
    <property type="match status" value="1"/>
</dbReference>
<dbReference type="PANTHER" id="PTHR32071:SF57">
    <property type="entry name" value="C4-DICARBOXYLATE TRANSPORT TRANSCRIPTIONAL REGULATORY PROTEIN DCTD"/>
    <property type="match status" value="1"/>
</dbReference>
<dbReference type="GO" id="GO:0043565">
    <property type="term" value="F:sequence-specific DNA binding"/>
    <property type="evidence" value="ECO:0007669"/>
    <property type="project" value="InterPro"/>
</dbReference>
<organism evidence="7 8">
    <name type="scientific">Acinetobacter stercoris</name>
    <dbReference type="NCBI Taxonomy" id="2126983"/>
    <lineage>
        <taxon>Bacteria</taxon>
        <taxon>Pseudomonadati</taxon>
        <taxon>Pseudomonadota</taxon>
        <taxon>Gammaproteobacteria</taxon>
        <taxon>Moraxellales</taxon>
        <taxon>Moraxellaceae</taxon>
        <taxon>Acinetobacter</taxon>
    </lineage>
</organism>
<feature type="domain" description="Sigma-54 factor interaction" evidence="5">
    <location>
        <begin position="336"/>
        <end position="569"/>
    </location>
</feature>
<dbReference type="InterPro" id="IPR002197">
    <property type="entry name" value="HTH_Fis"/>
</dbReference>
<dbReference type="PRINTS" id="PR01590">
    <property type="entry name" value="HTHFIS"/>
</dbReference>
<dbReference type="Pfam" id="PF00158">
    <property type="entry name" value="Sigma54_activat"/>
    <property type="match status" value="1"/>
</dbReference>
<dbReference type="Gene3D" id="3.40.50.2300">
    <property type="match status" value="1"/>
</dbReference>
<evidence type="ECO:0000256" key="4">
    <source>
        <dbReference type="ARBA" id="ARBA00023163"/>
    </source>
</evidence>
<dbReference type="GO" id="GO:0005524">
    <property type="term" value="F:ATP binding"/>
    <property type="evidence" value="ECO:0007669"/>
    <property type="project" value="UniProtKB-KW"/>
</dbReference>
<dbReference type="InterPro" id="IPR003593">
    <property type="entry name" value="AAA+_ATPase"/>
</dbReference>
<dbReference type="InterPro" id="IPR009057">
    <property type="entry name" value="Homeodomain-like_sf"/>
</dbReference>
<evidence type="ECO:0000256" key="3">
    <source>
        <dbReference type="ARBA" id="ARBA00023015"/>
    </source>
</evidence>
<dbReference type="SUPFAM" id="SSF46689">
    <property type="entry name" value="Homeodomain-like"/>
    <property type="match status" value="1"/>
</dbReference>
<dbReference type="Gene3D" id="3.40.50.10660">
    <property type="entry name" value="PrpR receptor domain-like"/>
    <property type="match status" value="1"/>
</dbReference>
<dbReference type="PROSITE" id="PS50112">
    <property type="entry name" value="PAS"/>
    <property type="match status" value="1"/>
</dbReference>
<dbReference type="InterPro" id="IPR010524">
    <property type="entry name" value="Sig_transdc_resp-reg_PrpR_N"/>
</dbReference>
<dbReference type="Pfam" id="PF02954">
    <property type="entry name" value="HTH_8"/>
    <property type="match status" value="1"/>
</dbReference>
<evidence type="ECO:0000259" key="6">
    <source>
        <dbReference type="PROSITE" id="PS50112"/>
    </source>
</evidence>
<keyword evidence="1" id="KW-0547">Nucleotide-binding</keyword>
<evidence type="ECO:0000256" key="1">
    <source>
        <dbReference type="ARBA" id="ARBA00022741"/>
    </source>
</evidence>
<dbReference type="Proteomes" id="UP000245974">
    <property type="component" value="Unassembled WGS sequence"/>
</dbReference>
<dbReference type="PROSITE" id="PS00676">
    <property type="entry name" value="SIGMA54_INTERACT_2"/>
    <property type="match status" value="1"/>
</dbReference>
<dbReference type="GO" id="GO:0005737">
    <property type="term" value="C:cytoplasm"/>
    <property type="evidence" value="ECO:0007669"/>
    <property type="project" value="InterPro"/>
</dbReference>
<dbReference type="SMART" id="SM00091">
    <property type="entry name" value="PAS"/>
    <property type="match status" value="1"/>
</dbReference>
<evidence type="ECO:0000256" key="2">
    <source>
        <dbReference type="ARBA" id="ARBA00022840"/>
    </source>
</evidence>
<dbReference type="NCBIfam" id="TIGR02329">
    <property type="entry name" value="propionate_PrpR"/>
    <property type="match status" value="1"/>
</dbReference>
<keyword evidence="8" id="KW-1185">Reference proteome</keyword>
<dbReference type="Gene3D" id="3.40.50.300">
    <property type="entry name" value="P-loop containing nucleotide triphosphate hydrolases"/>
    <property type="match status" value="1"/>
</dbReference>
<dbReference type="AlphaFoldDB" id="A0A2U3MXE4"/>
<dbReference type="InterPro" id="IPR000014">
    <property type="entry name" value="PAS"/>
</dbReference>
<dbReference type="CDD" id="cd00130">
    <property type="entry name" value="PAS"/>
    <property type="match status" value="1"/>
</dbReference>
<evidence type="ECO:0000259" key="5">
    <source>
        <dbReference type="PROSITE" id="PS50045"/>
    </source>
</evidence>